<feature type="compositionally biased region" description="Basic and acidic residues" evidence="1">
    <location>
        <begin position="1"/>
        <end position="15"/>
    </location>
</feature>
<dbReference type="Proteomes" id="UP000013827">
    <property type="component" value="Unassembled WGS sequence"/>
</dbReference>
<keyword evidence="3" id="KW-1185">Reference proteome</keyword>
<dbReference type="GeneID" id="17279757"/>
<evidence type="ECO:0000313" key="3">
    <source>
        <dbReference type="Proteomes" id="UP000013827"/>
    </source>
</evidence>
<reference evidence="3" key="1">
    <citation type="journal article" date="2013" name="Nature">
        <title>Pan genome of the phytoplankton Emiliania underpins its global distribution.</title>
        <authorList>
            <person name="Read B.A."/>
            <person name="Kegel J."/>
            <person name="Klute M.J."/>
            <person name="Kuo A."/>
            <person name="Lefebvre S.C."/>
            <person name="Maumus F."/>
            <person name="Mayer C."/>
            <person name="Miller J."/>
            <person name="Monier A."/>
            <person name="Salamov A."/>
            <person name="Young J."/>
            <person name="Aguilar M."/>
            <person name="Claverie J.M."/>
            <person name="Frickenhaus S."/>
            <person name="Gonzalez K."/>
            <person name="Herman E.K."/>
            <person name="Lin Y.C."/>
            <person name="Napier J."/>
            <person name="Ogata H."/>
            <person name="Sarno A.F."/>
            <person name="Shmutz J."/>
            <person name="Schroeder D."/>
            <person name="de Vargas C."/>
            <person name="Verret F."/>
            <person name="von Dassow P."/>
            <person name="Valentin K."/>
            <person name="Van de Peer Y."/>
            <person name="Wheeler G."/>
            <person name="Dacks J.B."/>
            <person name="Delwiche C.F."/>
            <person name="Dyhrman S.T."/>
            <person name="Glockner G."/>
            <person name="John U."/>
            <person name="Richards T."/>
            <person name="Worden A.Z."/>
            <person name="Zhang X."/>
            <person name="Grigoriev I.V."/>
            <person name="Allen A.E."/>
            <person name="Bidle K."/>
            <person name="Borodovsky M."/>
            <person name="Bowler C."/>
            <person name="Brownlee C."/>
            <person name="Cock J.M."/>
            <person name="Elias M."/>
            <person name="Gladyshev V.N."/>
            <person name="Groth M."/>
            <person name="Guda C."/>
            <person name="Hadaegh A."/>
            <person name="Iglesias-Rodriguez M.D."/>
            <person name="Jenkins J."/>
            <person name="Jones B.M."/>
            <person name="Lawson T."/>
            <person name="Leese F."/>
            <person name="Lindquist E."/>
            <person name="Lobanov A."/>
            <person name="Lomsadze A."/>
            <person name="Malik S.B."/>
            <person name="Marsh M.E."/>
            <person name="Mackinder L."/>
            <person name="Mock T."/>
            <person name="Mueller-Roeber B."/>
            <person name="Pagarete A."/>
            <person name="Parker M."/>
            <person name="Probert I."/>
            <person name="Quesneville H."/>
            <person name="Raines C."/>
            <person name="Rensing S.A."/>
            <person name="Riano-Pachon D.M."/>
            <person name="Richier S."/>
            <person name="Rokitta S."/>
            <person name="Shiraiwa Y."/>
            <person name="Soanes D.M."/>
            <person name="van der Giezen M."/>
            <person name="Wahlund T.M."/>
            <person name="Williams B."/>
            <person name="Wilson W."/>
            <person name="Wolfe G."/>
            <person name="Wurch L.L."/>
        </authorList>
    </citation>
    <scope>NUCLEOTIDE SEQUENCE</scope>
</reference>
<dbReference type="RefSeq" id="XP_005786916.1">
    <property type="nucleotide sequence ID" value="XM_005786859.1"/>
</dbReference>
<dbReference type="AlphaFoldDB" id="A0A0D3KFF2"/>
<dbReference type="KEGG" id="ehx:EMIHUDRAFT_228681"/>
<evidence type="ECO:0000256" key="1">
    <source>
        <dbReference type="SAM" id="MobiDB-lite"/>
    </source>
</evidence>
<dbReference type="EnsemblProtists" id="EOD34487">
    <property type="protein sequence ID" value="EOD34487"/>
    <property type="gene ID" value="EMIHUDRAFT_228681"/>
</dbReference>
<reference evidence="2" key="2">
    <citation type="submission" date="2024-10" db="UniProtKB">
        <authorList>
            <consortium name="EnsemblProtists"/>
        </authorList>
    </citation>
    <scope>IDENTIFICATION</scope>
</reference>
<dbReference type="PaxDb" id="2903-EOD34487"/>
<evidence type="ECO:0000313" key="2">
    <source>
        <dbReference type="EnsemblProtists" id="EOD34487"/>
    </source>
</evidence>
<dbReference type="Pfam" id="PF09996">
    <property type="entry name" value="DUF2237"/>
    <property type="match status" value="1"/>
</dbReference>
<proteinExistence type="predicted"/>
<dbReference type="InterPro" id="IPR018714">
    <property type="entry name" value="DUF2237"/>
</dbReference>
<dbReference type="HOGENOM" id="CLU_117420_0_0_1"/>
<accession>A0A0D3KFF2</accession>
<protein>
    <submittedName>
        <fullName evidence="2">Uncharacterized protein</fullName>
    </submittedName>
</protein>
<sequence length="202" mass="21831">MRDIEDSEAEERRDIEDSEAAEPSRLGDRDAAFLQHAGPRSARRPVQHSAAYQNVLGGELERCSGAGMALTGLTRIGKCVDRNDDAGSHHVCIDMKSNVGGNFCEVTGQPNWCGSQMSCDGAPADDCPVEHWCVCQWAFASYIERAGGCDKIQKVVCEATNMVALKHYREQAAHSPHIKSALQCLEEKCGLEKAAPSIGAVV</sequence>
<dbReference type="eggNOG" id="ENOG502SEI6">
    <property type="taxonomic scope" value="Eukaryota"/>
</dbReference>
<feature type="region of interest" description="Disordered" evidence="1">
    <location>
        <begin position="1"/>
        <end position="29"/>
    </location>
</feature>
<name>A0A0D3KFF2_EMIH1</name>
<dbReference type="Gene3D" id="3.30.56.110">
    <property type="entry name" value="Protein of unknown function DUF2237"/>
    <property type="match status" value="1"/>
</dbReference>
<organism evidence="2 3">
    <name type="scientific">Emiliania huxleyi (strain CCMP1516)</name>
    <dbReference type="NCBI Taxonomy" id="280463"/>
    <lineage>
        <taxon>Eukaryota</taxon>
        <taxon>Haptista</taxon>
        <taxon>Haptophyta</taxon>
        <taxon>Prymnesiophyceae</taxon>
        <taxon>Isochrysidales</taxon>
        <taxon>Noelaerhabdaceae</taxon>
        <taxon>Emiliania</taxon>
    </lineage>
</organism>